<evidence type="ECO:0000313" key="2">
    <source>
        <dbReference type="Proteomes" id="UP000054279"/>
    </source>
</evidence>
<name>A0A0C9UX40_SPHS4</name>
<keyword evidence="2" id="KW-1185">Reference proteome</keyword>
<sequence>MSIKDCQGQNMNSISASDAFACDLCLMISGLGRRMAYKPYSRNLDIKLRTYYLFFIADSLVQTISMKLFIAALTVVVVSGLEAIASPPSHILKRATVSDLEQSLSLVTADIDALLSAINALPTSGAAFSDVVSIGLNALILAGDLAQSTADFQSVSGTIPNPTAISILATSQDIESASITVVNLMISKKTSLESVIPGAALLGLTTFRTLTNNMATAMASVAPISTPANPIVPPSMIFALRNSLDTAFATAIAAFGS</sequence>
<dbReference type="Proteomes" id="UP000054279">
    <property type="component" value="Unassembled WGS sequence"/>
</dbReference>
<organism evidence="1 2">
    <name type="scientific">Sphaerobolus stellatus (strain SS14)</name>
    <dbReference type="NCBI Taxonomy" id="990650"/>
    <lineage>
        <taxon>Eukaryota</taxon>
        <taxon>Fungi</taxon>
        <taxon>Dikarya</taxon>
        <taxon>Basidiomycota</taxon>
        <taxon>Agaricomycotina</taxon>
        <taxon>Agaricomycetes</taxon>
        <taxon>Phallomycetidae</taxon>
        <taxon>Geastrales</taxon>
        <taxon>Sphaerobolaceae</taxon>
        <taxon>Sphaerobolus</taxon>
    </lineage>
</organism>
<proteinExistence type="predicted"/>
<protein>
    <submittedName>
        <fullName evidence="1">Uncharacterized protein</fullName>
    </submittedName>
</protein>
<dbReference type="HOGENOM" id="CLU_094689_0_0_1"/>
<evidence type="ECO:0000313" key="1">
    <source>
        <dbReference type="EMBL" id="KIJ33857.1"/>
    </source>
</evidence>
<dbReference type="EMBL" id="KN837207">
    <property type="protein sequence ID" value="KIJ33857.1"/>
    <property type="molecule type" value="Genomic_DNA"/>
</dbReference>
<dbReference type="AlphaFoldDB" id="A0A0C9UX40"/>
<gene>
    <name evidence="1" type="ORF">M422DRAFT_264148</name>
</gene>
<reference evidence="1 2" key="1">
    <citation type="submission" date="2014-06" db="EMBL/GenBank/DDBJ databases">
        <title>Evolutionary Origins and Diversification of the Mycorrhizal Mutualists.</title>
        <authorList>
            <consortium name="DOE Joint Genome Institute"/>
            <consortium name="Mycorrhizal Genomics Consortium"/>
            <person name="Kohler A."/>
            <person name="Kuo A."/>
            <person name="Nagy L.G."/>
            <person name="Floudas D."/>
            <person name="Copeland A."/>
            <person name="Barry K.W."/>
            <person name="Cichocki N."/>
            <person name="Veneault-Fourrey C."/>
            <person name="LaButti K."/>
            <person name="Lindquist E.A."/>
            <person name="Lipzen A."/>
            <person name="Lundell T."/>
            <person name="Morin E."/>
            <person name="Murat C."/>
            <person name="Riley R."/>
            <person name="Ohm R."/>
            <person name="Sun H."/>
            <person name="Tunlid A."/>
            <person name="Henrissat B."/>
            <person name="Grigoriev I.V."/>
            <person name="Hibbett D.S."/>
            <person name="Martin F."/>
        </authorList>
    </citation>
    <scope>NUCLEOTIDE SEQUENCE [LARGE SCALE GENOMIC DNA]</scope>
    <source>
        <strain evidence="1 2">SS14</strain>
    </source>
</reference>
<accession>A0A0C9UX40</accession>